<dbReference type="EMBL" id="UOFR01000081">
    <property type="protein sequence ID" value="VAX01044.1"/>
    <property type="molecule type" value="Genomic_DNA"/>
</dbReference>
<sequence length="124" mass="13740">MTTFSMTPILDYKISLENAAGDESLAKELFGMLLAELPKLKQDLQDALTSKDKTACWDHAHKLYGSTAYTGVPRLKEIAQKMEAAVKQDDEEMMTATFTKLATEVDSILEIGAHELKQNWDGSA</sequence>
<accession>A0A3B1AMG2</accession>
<dbReference type="InterPro" id="IPR008207">
    <property type="entry name" value="Sig_transdc_His_kin_Hpt_dom"/>
</dbReference>
<reference evidence="2" key="1">
    <citation type="submission" date="2018-06" db="EMBL/GenBank/DDBJ databases">
        <authorList>
            <person name="Zhirakovskaya E."/>
        </authorList>
    </citation>
    <scope>NUCLEOTIDE SEQUENCE</scope>
</reference>
<gene>
    <name evidence="2" type="ORF">MNBD_GAMMA21-2892</name>
</gene>
<feature type="domain" description="HPt" evidence="1">
    <location>
        <begin position="22"/>
        <end position="123"/>
    </location>
</feature>
<dbReference type="InterPro" id="IPR036641">
    <property type="entry name" value="HPT_dom_sf"/>
</dbReference>
<proteinExistence type="predicted"/>
<dbReference type="SUPFAM" id="SSF47226">
    <property type="entry name" value="Histidine-containing phosphotransfer domain, HPT domain"/>
    <property type="match status" value="1"/>
</dbReference>
<protein>
    <recommendedName>
        <fullName evidence="1">HPt domain-containing protein</fullName>
    </recommendedName>
</protein>
<evidence type="ECO:0000313" key="2">
    <source>
        <dbReference type="EMBL" id="VAX01044.1"/>
    </source>
</evidence>
<dbReference type="Pfam" id="PF01627">
    <property type="entry name" value="Hpt"/>
    <property type="match status" value="1"/>
</dbReference>
<dbReference type="AlphaFoldDB" id="A0A3B1AMG2"/>
<dbReference type="Gene3D" id="1.20.120.160">
    <property type="entry name" value="HPT domain"/>
    <property type="match status" value="1"/>
</dbReference>
<dbReference type="GO" id="GO:0000160">
    <property type="term" value="P:phosphorelay signal transduction system"/>
    <property type="evidence" value="ECO:0007669"/>
    <property type="project" value="InterPro"/>
</dbReference>
<organism evidence="2">
    <name type="scientific">hydrothermal vent metagenome</name>
    <dbReference type="NCBI Taxonomy" id="652676"/>
    <lineage>
        <taxon>unclassified sequences</taxon>
        <taxon>metagenomes</taxon>
        <taxon>ecological metagenomes</taxon>
    </lineage>
</organism>
<dbReference type="PROSITE" id="PS50894">
    <property type="entry name" value="HPT"/>
    <property type="match status" value="1"/>
</dbReference>
<evidence type="ECO:0000259" key="1">
    <source>
        <dbReference type="PROSITE" id="PS50894"/>
    </source>
</evidence>
<name>A0A3B1AMG2_9ZZZZ</name>